<evidence type="ECO:0000313" key="1">
    <source>
        <dbReference type="EMBL" id="KKM66290.1"/>
    </source>
</evidence>
<accession>A0A0F9LPJ0</accession>
<reference evidence="1" key="1">
    <citation type="journal article" date="2015" name="Nature">
        <title>Complex archaea that bridge the gap between prokaryotes and eukaryotes.</title>
        <authorList>
            <person name="Spang A."/>
            <person name="Saw J.H."/>
            <person name="Jorgensen S.L."/>
            <person name="Zaremba-Niedzwiedzka K."/>
            <person name="Martijn J."/>
            <person name="Lind A.E."/>
            <person name="van Eijk R."/>
            <person name="Schleper C."/>
            <person name="Guy L."/>
            <person name="Ettema T.J."/>
        </authorList>
    </citation>
    <scope>NUCLEOTIDE SEQUENCE</scope>
</reference>
<protein>
    <submittedName>
        <fullName evidence="1">Uncharacterized protein</fullName>
    </submittedName>
</protein>
<proteinExistence type="predicted"/>
<dbReference type="EMBL" id="LAZR01010563">
    <property type="protein sequence ID" value="KKM66290.1"/>
    <property type="molecule type" value="Genomic_DNA"/>
</dbReference>
<dbReference type="AlphaFoldDB" id="A0A0F9LPJ0"/>
<name>A0A0F9LPJ0_9ZZZZ</name>
<comment type="caution">
    <text evidence="1">The sequence shown here is derived from an EMBL/GenBank/DDBJ whole genome shotgun (WGS) entry which is preliminary data.</text>
</comment>
<organism evidence="1">
    <name type="scientific">marine sediment metagenome</name>
    <dbReference type="NCBI Taxonomy" id="412755"/>
    <lineage>
        <taxon>unclassified sequences</taxon>
        <taxon>metagenomes</taxon>
        <taxon>ecological metagenomes</taxon>
    </lineage>
</organism>
<sequence length="189" mass="22152">MDYKSLRKKTGHSLFRSIKQELSYINAVISHPTTVKYKNKEFHLVPPQSFHISPSMYERHYSCLDHPGCDLCCVGFHSLFLGKPLSDSTLSTMTHINKLKMPHIKMNINGYEFTYFAVNHQDPSSDCDFRSKGGCSVYRQCPITCLFPLIRFRKYKDEKIILMKTQWTRRWAMPCPIEFKPYHSLICET</sequence>
<gene>
    <name evidence="1" type="ORF">LCGC14_1482730</name>
</gene>